<feature type="domain" description="FYVE-type" evidence="6">
    <location>
        <begin position="72"/>
        <end position="127"/>
    </location>
</feature>
<name>A0A397UTQ8_9GLOM</name>
<feature type="compositionally biased region" description="Low complexity" evidence="5">
    <location>
        <begin position="170"/>
        <end position="181"/>
    </location>
</feature>
<protein>
    <recommendedName>
        <fullName evidence="6">FYVE-type domain-containing protein</fullName>
    </recommendedName>
</protein>
<keyword evidence="1" id="KW-0479">Metal-binding</keyword>
<evidence type="ECO:0000256" key="4">
    <source>
        <dbReference type="PROSITE-ProRule" id="PRU00091"/>
    </source>
</evidence>
<dbReference type="EMBL" id="QKWP01001232">
    <property type="protein sequence ID" value="RIB10576.1"/>
    <property type="molecule type" value="Genomic_DNA"/>
</dbReference>
<dbReference type="Proteomes" id="UP000266673">
    <property type="component" value="Unassembled WGS sequence"/>
</dbReference>
<feature type="region of interest" description="Disordered" evidence="5">
    <location>
        <begin position="148"/>
        <end position="184"/>
    </location>
</feature>
<accession>A0A397UTQ8</accession>
<sequence length="219" mass="25927">MDVYSPLVRSTYPINPINPTVGTGKQKEALYGDDQQYYEEAVILFYGQVVGPPSKTHWKADSEAKKCTMTYCNRVFNLFERRHHCRRCGDIFCGFHCSHYIRLDQNNRFNLSGFASRVCNKCYDDYVRLRYRHPEPFVLRYLRDQEEESRDYHQDSGYNTMSDSYGTDKSSNNNNNSNRRYSNSDDEILKESNSRDIQYQQPIGYNHHIVPENWAWSTF</sequence>
<evidence type="ECO:0000256" key="1">
    <source>
        <dbReference type="ARBA" id="ARBA00022723"/>
    </source>
</evidence>
<dbReference type="STRING" id="44941.A0A397UTQ8"/>
<dbReference type="InterPro" id="IPR011011">
    <property type="entry name" value="Znf_FYVE_PHD"/>
</dbReference>
<dbReference type="PROSITE" id="PS50178">
    <property type="entry name" value="ZF_FYVE"/>
    <property type="match status" value="1"/>
</dbReference>
<dbReference type="GO" id="GO:0008270">
    <property type="term" value="F:zinc ion binding"/>
    <property type="evidence" value="ECO:0007669"/>
    <property type="project" value="UniProtKB-KW"/>
</dbReference>
<dbReference type="Pfam" id="PF01363">
    <property type="entry name" value="FYVE"/>
    <property type="match status" value="1"/>
</dbReference>
<evidence type="ECO:0000313" key="8">
    <source>
        <dbReference type="Proteomes" id="UP000266673"/>
    </source>
</evidence>
<dbReference type="SMART" id="SM00064">
    <property type="entry name" value="FYVE"/>
    <property type="match status" value="1"/>
</dbReference>
<feature type="compositionally biased region" description="Polar residues" evidence="5">
    <location>
        <begin position="156"/>
        <end position="169"/>
    </location>
</feature>
<dbReference type="InterPro" id="IPR017455">
    <property type="entry name" value="Znf_FYVE-rel"/>
</dbReference>
<dbReference type="AlphaFoldDB" id="A0A397UTQ8"/>
<evidence type="ECO:0000259" key="6">
    <source>
        <dbReference type="PROSITE" id="PS50178"/>
    </source>
</evidence>
<keyword evidence="8" id="KW-1185">Reference proteome</keyword>
<evidence type="ECO:0000313" key="7">
    <source>
        <dbReference type="EMBL" id="RIB10576.1"/>
    </source>
</evidence>
<dbReference type="PANTHER" id="PTHR23164">
    <property type="entry name" value="EARLY ENDOSOME ANTIGEN 1"/>
    <property type="match status" value="1"/>
</dbReference>
<evidence type="ECO:0000256" key="3">
    <source>
        <dbReference type="ARBA" id="ARBA00022833"/>
    </source>
</evidence>
<dbReference type="OrthoDB" id="10018316at2759"/>
<evidence type="ECO:0000256" key="5">
    <source>
        <dbReference type="SAM" id="MobiDB-lite"/>
    </source>
</evidence>
<keyword evidence="2 4" id="KW-0863">Zinc-finger</keyword>
<comment type="caution">
    <text evidence="7">The sequence shown here is derived from an EMBL/GenBank/DDBJ whole genome shotgun (WGS) entry which is preliminary data.</text>
</comment>
<reference evidence="7 8" key="1">
    <citation type="submission" date="2018-06" db="EMBL/GenBank/DDBJ databases">
        <title>Comparative genomics reveals the genomic features of Rhizophagus irregularis, R. cerebriforme, R. diaphanum and Gigaspora rosea, and their symbiotic lifestyle signature.</title>
        <authorList>
            <person name="Morin E."/>
            <person name="San Clemente H."/>
            <person name="Chen E.C.H."/>
            <person name="De La Providencia I."/>
            <person name="Hainaut M."/>
            <person name="Kuo A."/>
            <person name="Kohler A."/>
            <person name="Murat C."/>
            <person name="Tang N."/>
            <person name="Roy S."/>
            <person name="Loubradou J."/>
            <person name="Henrissat B."/>
            <person name="Grigoriev I.V."/>
            <person name="Corradi N."/>
            <person name="Roux C."/>
            <person name="Martin F.M."/>
        </authorList>
    </citation>
    <scope>NUCLEOTIDE SEQUENCE [LARGE SCALE GENOMIC DNA]</scope>
    <source>
        <strain evidence="7 8">DAOM 194757</strain>
    </source>
</reference>
<organism evidence="7 8">
    <name type="scientific">Gigaspora rosea</name>
    <dbReference type="NCBI Taxonomy" id="44941"/>
    <lineage>
        <taxon>Eukaryota</taxon>
        <taxon>Fungi</taxon>
        <taxon>Fungi incertae sedis</taxon>
        <taxon>Mucoromycota</taxon>
        <taxon>Glomeromycotina</taxon>
        <taxon>Glomeromycetes</taxon>
        <taxon>Diversisporales</taxon>
        <taxon>Gigasporaceae</taxon>
        <taxon>Gigaspora</taxon>
    </lineage>
</organism>
<dbReference type="InterPro" id="IPR013083">
    <property type="entry name" value="Znf_RING/FYVE/PHD"/>
</dbReference>
<dbReference type="CDD" id="cd15760">
    <property type="entry name" value="FYVE_scVPS27p_like"/>
    <property type="match status" value="1"/>
</dbReference>
<dbReference type="PANTHER" id="PTHR23164:SF30">
    <property type="entry name" value="EARLY ENDOSOME ANTIGEN 1"/>
    <property type="match status" value="1"/>
</dbReference>
<proteinExistence type="predicted"/>
<evidence type="ECO:0000256" key="2">
    <source>
        <dbReference type="ARBA" id="ARBA00022771"/>
    </source>
</evidence>
<dbReference type="Gene3D" id="3.30.40.10">
    <property type="entry name" value="Zinc/RING finger domain, C3HC4 (zinc finger)"/>
    <property type="match status" value="1"/>
</dbReference>
<gene>
    <name evidence="7" type="ORF">C2G38_2105698</name>
</gene>
<dbReference type="SUPFAM" id="SSF57903">
    <property type="entry name" value="FYVE/PHD zinc finger"/>
    <property type="match status" value="1"/>
</dbReference>
<keyword evidence="3" id="KW-0862">Zinc</keyword>
<dbReference type="InterPro" id="IPR000306">
    <property type="entry name" value="Znf_FYVE"/>
</dbReference>